<sequence>MHCPEPPPDESKLSISHLARLYCRERLLVEPFLWTSRHVELLQFTFEPPTIAPSLLQPGEAQPTGLPQKYACVDLVRNFVRGGNVGPTWRESAIFTLMDRPGSPFVALADNLTFNFKHCCVRTLECLTLYHGDLEAAKRRRIPPFAIFFDREHVEYKRLQFVNGGSTRTLKGWRHGRRKRQTPQTLALFNAKLKKLTPPNPLHDPYTVAVLISLAQAQRYHLRVMEPEKDADAVFLAQVLFLDPSDTNHLHLFATDISSSFLDKLDFPTVPPSDFAQTSASIRHTVVPCEPFETLRHRIFKLLLPSFGMQEQNSKDQQINKSDHS</sequence>
<proteinExistence type="predicted"/>
<gene>
    <name evidence="1" type="ORF">EMCG_00482</name>
</gene>
<reference evidence="2" key="1">
    <citation type="journal article" date="2015" name="PLoS Genet.">
        <title>The dynamic genome and transcriptome of the human fungal pathogen Blastomyces and close relative Emmonsia.</title>
        <authorList>
            <person name="Munoz J.F."/>
            <person name="Gauthier G.M."/>
            <person name="Desjardins C.A."/>
            <person name="Gallo J.E."/>
            <person name="Holder J."/>
            <person name="Sullivan T.D."/>
            <person name="Marty A.J."/>
            <person name="Carmen J.C."/>
            <person name="Chen Z."/>
            <person name="Ding L."/>
            <person name="Gujja S."/>
            <person name="Magrini V."/>
            <person name="Misas E."/>
            <person name="Mitreva M."/>
            <person name="Priest M."/>
            <person name="Saif S."/>
            <person name="Whiston E.A."/>
            <person name="Young S."/>
            <person name="Zeng Q."/>
            <person name="Goldman W.E."/>
            <person name="Mardis E.R."/>
            <person name="Taylor J.W."/>
            <person name="McEwen J.G."/>
            <person name="Clay O.K."/>
            <person name="Klein B.S."/>
            <person name="Cuomo C.A."/>
        </authorList>
    </citation>
    <scope>NUCLEOTIDE SEQUENCE [LARGE SCALE GENOMIC DNA]</scope>
    <source>
        <strain evidence="2">UAMH 3008</strain>
    </source>
</reference>
<accession>A0A0G2HVZ3</accession>
<protein>
    <submittedName>
        <fullName evidence="1">Uncharacterized protein</fullName>
    </submittedName>
</protein>
<dbReference type="VEuPathDB" id="FungiDB:EMCG_00482"/>
<dbReference type="Proteomes" id="UP000034164">
    <property type="component" value="Unassembled WGS sequence"/>
</dbReference>
<dbReference type="AlphaFoldDB" id="A0A0G2HVZ3"/>
<dbReference type="OrthoDB" id="5343483at2759"/>
<organism evidence="1 2">
    <name type="scientific">[Emmonsia] crescens</name>
    <dbReference type="NCBI Taxonomy" id="73230"/>
    <lineage>
        <taxon>Eukaryota</taxon>
        <taxon>Fungi</taxon>
        <taxon>Dikarya</taxon>
        <taxon>Ascomycota</taxon>
        <taxon>Pezizomycotina</taxon>
        <taxon>Eurotiomycetes</taxon>
        <taxon>Eurotiomycetidae</taxon>
        <taxon>Onygenales</taxon>
        <taxon>Ajellomycetaceae</taxon>
        <taxon>Emergomyces</taxon>
    </lineage>
</organism>
<evidence type="ECO:0000313" key="2">
    <source>
        <dbReference type="Proteomes" id="UP000034164"/>
    </source>
</evidence>
<evidence type="ECO:0000313" key="1">
    <source>
        <dbReference type="EMBL" id="KKZ61920.1"/>
    </source>
</evidence>
<dbReference type="EMBL" id="LCZI01001214">
    <property type="protein sequence ID" value="KKZ61920.1"/>
    <property type="molecule type" value="Genomic_DNA"/>
</dbReference>
<name>A0A0G2HVZ3_9EURO</name>
<comment type="caution">
    <text evidence="1">The sequence shown here is derived from an EMBL/GenBank/DDBJ whole genome shotgun (WGS) entry which is preliminary data.</text>
</comment>